<evidence type="ECO:0000256" key="1">
    <source>
        <dbReference type="SAM" id="MobiDB-lite"/>
    </source>
</evidence>
<name>A0A077ZGN7_TRITR</name>
<reference evidence="2" key="2">
    <citation type="submission" date="2014-03" db="EMBL/GenBank/DDBJ databases">
        <title>The whipworm genome and dual-species transcriptomics of an intimate host-pathogen interaction.</title>
        <authorList>
            <person name="Foth B.J."/>
            <person name="Tsai I.J."/>
            <person name="Reid A.J."/>
            <person name="Bancroft A.J."/>
            <person name="Nichol S."/>
            <person name="Tracey A."/>
            <person name="Holroyd N."/>
            <person name="Cotton J.A."/>
            <person name="Stanley E.J."/>
            <person name="Zarowiecki M."/>
            <person name="Liu J.Z."/>
            <person name="Huckvale T."/>
            <person name="Cooper P.J."/>
            <person name="Grencis R.K."/>
            <person name="Berriman M."/>
        </authorList>
    </citation>
    <scope>NUCLEOTIDE SEQUENCE [LARGE SCALE GENOMIC DNA]</scope>
</reference>
<gene>
    <name evidence="2" type="ORF">TTRE_0000785201</name>
</gene>
<keyword evidence="3" id="KW-1185">Reference proteome</keyword>
<evidence type="ECO:0000313" key="2">
    <source>
        <dbReference type="EMBL" id="CDW59517.1"/>
    </source>
</evidence>
<feature type="region of interest" description="Disordered" evidence="1">
    <location>
        <begin position="1"/>
        <end position="41"/>
    </location>
</feature>
<reference evidence="2" key="1">
    <citation type="submission" date="2014-01" db="EMBL/GenBank/DDBJ databases">
        <authorList>
            <person name="Aslett M."/>
        </authorList>
    </citation>
    <scope>NUCLEOTIDE SEQUENCE</scope>
</reference>
<organism evidence="2 3">
    <name type="scientific">Trichuris trichiura</name>
    <name type="common">Whipworm</name>
    <name type="synonym">Trichocephalus trichiurus</name>
    <dbReference type="NCBI Taxonomy" id="36087"/>
    <lineage>
        <taxon>Eukaryota</taxon>
        <taxon>Metazoa</taxon>
        <taxon>Ecdysozoa</taxon>
        <taxon>Nematoda</taxon>
        <taxon>Enoplea</taxon>
        <taxon>Dorylaimia</taxon>
        <taxon>Trichinellida</taxon>
        <taxon>Trichuridae</taxon>
        <taxon>Trichuris</taxon>
    </lineage>
</organism>
<dbReference type="Proteomes" id="UP000030665">
    <property type="component" value="Unassembled WGS sequence"/>
</dbReference>
<feature type="compositionally biased region" description="Polar residues" evidence="1">
    <location>
        <begin position="25"/>
        <end position="38"/>
    </location>
</feature>
<dbReference type="AlphaFoldDB" id="A0A077ZGN7"/>
<evidence type="ECO:0000313" key="3">
    <source>
        <dbReference type="Proteomes" id="UP000030665"/>
    </source>
</evidence>
<dbReference type="EMBL" id="HG806616">
    <property type="protein sequence ID" value="CDW59517.1"/>
    <property type="molecule type" value="Genomic_DNA"/>
</dbReference>
<accession>A0A077ZGN7</accession>
<sequence length="174" mass="19519">MEFDGGQTEKNNQDQHKCKGMHGTVQASASQNPFTQRPISHGEQEEEVYNAQGPKRPCMEAVRVNEKFLRALTGSGKNIEKVIEYFTGTRMLCQTDGIKADLNDALLILTAEKEENIAVAKEFMAILTMHEIKTDNICPECCRKSKMGSSMETMPSTSSVQQYWNQILKKPKDG</sequence>
<proteinExistence type="predicted"/>
<protein>
    <submittedName>
        <fullName evidence="2">Uncharacterized protein</fullName>
    </submittedName>
</protein>